<comment type="similarity">
    <text evidence="2">Belongs to the EamA transporter family.</text>
</comment>
<name>A0A934NGN7_9BACT</name>
<accession>A0A934NGN7</accession>
<gene>
    <name evidence="8" type="ORF">JF887_08840</name>
</gene>
<dbReference type="Pfam" id="PF00892">
    <property type="entry name" value="EamA"/>
    <property type="match status" value="2"/>
</dbReference>
<feature type="domain" description="EamA" evidence="7">
    <location>
        <begin position="162"/>
        <end position="298"/>
    </location>
</feature>
<dbReference type="GO" id="GO:0016020">
    <property type="term" value="C:membrane"/>
    <property type="evidence" value="ECO:0007669"/>
    <property type="project" value="UniProtKB-SubCell"/>
</dbReference>
<feature type="transmembrane region" description="Helical" evidence="6">
    <location>
        <begin position="16"/>
        <end position="35"/>
    </location>
</feature>
<organism evidence="8 9">
    <name type="scientific">Candidatus Amunia macphersoniae</name>
    <dbReference type="NCBI Taxonomy" id="3127014"/>
    <lineage>
        <taxon>Bacteria</taxon>
        <taxon>Bacillati</taxon>
        <taxon>Candidatus Dormiibacterota</taxon>
        <taxon>Candidatus Dormibacteria</taxon>
        <taxon>Candidatus Aeolococcales</taxon>
        <taxon>Candidatus Aeolococcaceae</taxon>
        <taxon>Candidatus Amunia</taxon>
    </lineage>
</organism>
<evidence type="ECO:0000256" key="4">
    <source>
        <dbReference type="ARBA" id="ARBA00022989"/>
    </source>
</evidence>
<feature type="transmembrane region" description="Helical" evidence="6">
    <location>
        <begin position="82"/>
        <end position="100"/>
    </location>
</feature>
<feature type="transmembrane region" description="Helical" evidence="6">
    <location>
        <begin position="188"/>
        <end position="209"/>
    </location>
</feature>
<comment type="subcellular location">
    <subcellularLocation>
        <location evidence="1">Membrane</location>
        <topology evidence="1">Multi-pass membrane protein</topology>
    </subcellularLocation>
</comment>
<protein>
    <submittedName>
        <fullName evidence="8">EamA family transporter</fullName>
    </submittedName>
</protein>
<keyword evidence="3 6" id="KW-0812">Transmembrane</keyword>
<feature type="transmembrane region" description="Helical" evidence="6">
    <location>
        <begin position="106"/>
        <end position="128"/>
    </location>
</feature>
<dbReference type="Proteomes" id="UP000614410">
    <property type="component" value="Unassembled WGS sequence"/>
</dbReference>
<feature type="transmembrane region" description="Helical" evidence="6">
    <location>
        <begin position="135"/>
        <end position="155"/>
    </location>
</feature>
<dbReference type="InterPro" id="IPR037185">
    <property type="entry name" value="EmrE-like"/>
</dbReference>
<comment type="caution">
    <text evidence="8">The sequence shown here is derived from an EMBL/GenBank/DDBJ whole genome shotgun (WGS) entry which is preliminary data.</text>
</comment>
<feature type="transmembrane region" description="Helical" evidence="6">
    <location>
        <begin position="221"/>
        <end position="247"/>
    </location>
</feature>
<feature type="transmembrane region" description="Helical" evidence="6">
    <location>
        <begin position="254"/>
        <end position="275"/>
    </location>
</feature>
<evidence type="ECO:0000259" key="7">
    <source>
        <dbReference type="Pfam" id="PF00892"/>
    </source>
</evidence>
<evidence type="ECO:0000256" key="1">
    <source>
        <dbReference type="ARBA" id="ARBA00004141"/>
    </source>
</evidence>
<feature type="transmembrane region" description="Helical" evidence="6">
    <location>
        <begin position="161"/>
        <end position="179"/>
    </location>
</feature>
<evidence type="ECO:0000313" key="8">
    <source>
        <dbReference type="EMBL" id="MBJ7609516.1"/>
    </source>
</evidence>
<evidence type="ECO:0000313" key="9">
    <source>
        <dbReference type="Proteomes" id="UP000614410"/>
    </source>
</evidence>
<keyword evidence="4 6" id="KW-1133">Transmembrane helix</keyword>
<proteinExistence type="inferred from homology"/>
<evidence type="ECO:0000256" key="5">
    <source>
        <dbReference type="ARBA" id="ARBA00023136"/>
    </source>
</evidence>
<feature type="transmembrane region" description="Helical" evidence="6">
    <location>
        <begin position="281"/>
        <end position="299"/>
    </location>
</feature>
<keyword evidence="5 6" id="KW-0472">Membrane</keyword>
<reference evidence="8 9" key="1">
    <citation type="submission" date="2020-10" db="EMBL/GenBank/DDBJ databases">
        <title>Ca. Dormibacterota MAGs.</title>
        <authorList>
            <person name="Montgomery K."/>
        </authorList>
    </citation>
    <scope>NUCLEOTIDE SEQUENCE [LARGE SCALE GENOMIC DNA]</scope>
    <source>
        <strain evidence="8">Mitchell_Peninsula_5</strain>
    </source>
</reference>
<dbReference type="InterPro" id="IPR000620">
    <property type="entry name" value="EamA_dom"/>
</dbReference>
<dbReference type="SUPFAM" id="SSF103481">
    <property type="entry name" value="Multidrug resistance efflux transporter EmrE"/>
    <property type="match status" value="2"/>
</dbReference>
<dbReference type="EMBL" id="JAEKNN010000046">
    <property type="protein sequence ID" value="MBJ7609516.1"/>
    <property type="molecule type" value="Genomic_DNA"/>
</dbReference>
<evidence type="ECO:0000256" key="3">
    <source>
        <dbReference type="ARBA" id="ARBA00022692"/>
    </source>
</evidence>
<dbReference type="PANTHER" id="PTHR32322">
    <property type="entry name" value="INNER MEMBRANE TRANSPORTER"/>
    <property type="match status" value="1"/>
</dbReference>
<evidence type="ECO:0000256" key="6">
    <source>
        <dbReference type="SAM" id="Phobius"/>
    </source>
</evidence>
<feature type="domain" description="EamA" evidence="7">
    <location>
        <begin position="21"/>
        <end position="151"/>
    </location>
</feature>
<dbReference type="InterPro" id="IPR050638">
    <property type="entry name" value="AA-Vitamin_Transporters"/>
</dbReference>
<evidence type="ECO:0000256" key="2">
    <source>
        <dbReference type="ARBA" id="ARBA00007362"/>
    </source>
</evidence>
<sequence>MTTMARSTVARRLDGRVVGAFAIVYVIWGSTYLFIRLASQTIPPLLMSGVRFLIAGTVLLAITRRRAGAKGDPIGPRQWRAAAITGALLLVGGNGGVSYGELFVPSGVVALLVATVPLFIALIGALFLGQRLRPVAMVGIAIGLLGTGILVRPGGSGDPGHMLLVLASPLSWALGSLYATRGALPRRLFVASGMEMLIGGALLVVAGLVTGELASLHLDRISLLSILSLLYLIVFGSLIAFSAYVWLLSRVATTAVATYAYVNPLVAVVLGWAFVGEQITGQTVLAGAFIMVAVALILARPAASTRGRPHLPAGDAG</sequence>
<dbReference type="PANTHER" id="PTHR32322:SF2">
    <property type="entry name" value="EAMA DOMAIN-CONTAINING PROTEIN"/>
    <property type="match status" value="1"/>
</dbReference>
<dbReference type="AlphaFoldDB" id="A0A934NGN7"/>
<feature type="transmembrane region" description="Helical" evidence="6">
    <location>
        <begin position="41"/>
        <end position="62"/>
    </location>
</feature>